<dbReference type="EC" id="3.6.-.-" evidence="4"/>
<dbReference type="PANTHER" id="PTHR11839">
    <property type="entry name" value="UDP/ADP-SUGAR PYROPHOSPHATASE"/>
    <property type="match status" value="1"/>
</dbReference>
<dbReference type="AlphaFoldDB" id="A0ABD5VCL0"/>
<comment type="cofactor">
    <cofactor evidence="1">
        <name>Mg(2+)</name>
        <dbReference type="ChEBI" id="CHEBI:18420"/>
    </cofactor>
</comment>
<reference evidence="4 5" key="1">
    <citation type="journal article" date="2019" name="Int. J. Syst. Evol. Microbiol.">
        <title>The Global Catalogue of Microorganisms (GCM) 10K type strain sequencing project: providing services to taxonomists for standard genome sequencing and annotation.</title>
        <authorList>
            <consortium name="The Broad Institute Genomics Platform"/>
            <consortium name="The Broad Institute Genome Sequencing Center for Infectious Disease"/>
            <person name="Wu L."/>
            <person name="Ma J."/>
        </authorList>
    </citation>
    <scope>NUCLEOTIDE SEQUENCE [LARGE SCALE GENOMIC DNA]</scope>
    <source>
        <strain evidence="4 5">GX26</strain>
    </source>
</reference>
<dbReference type="InterPro" id="IPR015797">
    <property type="entry name" value="NUDIX_hydrolase-like_dom_sf"/>
</dbReference>
<sequence>MVEEWEHDGDEERVATAGSLALVREGLVRPDGVRDEHAYVDAGDEDTPEAVAVVALTPDGDVVLVEQYRPTFGEACVECPAGGVRDGESFESAARRELREETGYAVESRNVHVLQTYRPMGVARVRRAVAVATDVEPTPDGADPDADEFLDVHVVDPDEAMGVATSAEATGWTLTPLLLADRAGYL</sequence>
<evidence type="ECO:0000256" key="1">
    <source>
        <dbReference type="ARBA" id="ARBA00001946"/>
    </source>
</evidence>
<dbReference type="PROSITE" id="PS00893">
    <property type="entry name" value="NUDIX_BOX"/>
    <property type="match status" value="1"/>
</dbReference>
<evidence type="ECO:0000313" key="5">
    <source>
        <dbReference type="Proteomes" id="UP001596395"/>
    </source>
</evidence>
<dbReference type="SUPFAM" id="SSF55811">
    <property type="entry name" value="Nudix"/>
    <property type="match status" value="1"/>
</dbReference>
<protein>
    <submittedName>
        <fullName evidence="4">NUDIX hydrolase</fullName>
        <ecNumber evidence="4">3.6.-.-</ecNumber>
    </submittedName>
</protein>
<dbReference type="GO" id="GO:0016787">
    <property type="term" value="F:hydrolase activity"/>
    <property type="evidence" value="ECO:0007669"/>
    <property type="project" value="UniProtKB-KW"/>
</dbReference>
<keyword evidence="5" id="KW-1185">Reference proteome</keyword>
<proteinExistence type="predicted"/>
<dbReference type="Gene3D" id="3.90.79.10">
    <property type="entry name" value="Nucleoside Triphosphate Pyrophosphohydrolase"/>
    <property type="match status" value="1"/>
</dbReference>
<evidence type="ECO:0000256" key="2">
    <source>
        <dbReference type="ARBA" id="ARBA00022801"/>
    </source>
</evidence>
<dbReference type="CDD" id="cd03424">
    <property type="entry name" value="NUDIX_ADPRase_Nudt5_UGPPase_Nudt14"/>
    <property type="match status" value="1"/>
</dbReference>
<feature type="domain" description="Nudix hydrolase" evidence="3">
    <location>
        <begin position="46"/>
        <end position="180"/>
    </location>
</feature>
<dbReference type="EMBL" id="JBHSXN010000001">
    <property type="protein sequence ID" value="MFC6951279.1"/>
    <property type="molecule type" value="Genomic_DNA"/>
</dbReference>
<evidence type="ECO:0000313" key="4">
    <source>
        <dbReference type="EMBL" id="MFC6951279.1"/>
    </source>
</evidence>
<keyword evidence="2 4" id="KW-0378">Hydrolase</keyword>
<dbReference type="RefSeq" id="WP_336348318.1">
    <property type="nucleotide sequence ID" value="NZ_JAZAQL010000001.1"/>
</dbReference>
<dbReference type="PANTHER" id="PTHR11839:SF18">
    <property type="entry name" value="NUDIX HYDROLASE DOMAIN-CONTAINING PROTEIN"/>
    <property type="match status" value="1"/>
</dbReference>
<dbReference type="InterPro" id="IPR000086">
    <property type="entry name" value="NUDIX_hydrolase_dom"/>
</dbReference>
<dbReference type="Proteomes" id="UP001596395">
    <property type="component" value="Unassembled WGS sequence"/>
</dbReference>
<dbReference type="Pfam" id="PF00293">
    <property type="entry name" value="NUDIX"/>
    <property type="match status" value="1"/>
</dbReference>
<comment type="caution">
    <text evidence="4">The sequence shown here is derived from an EMBL/GenBank/DDBJ whole genome shotgun (WGS) entry which is preliminary data.</text>
</comment>
<name>A0ABD5VCL0_9EURY</name>
<evidence type="ECO:0000259" key="3">
    <source>
        <dbReference type="PROSITE" id="PS51462"/>
    </source>
</evidence>
<gene>
    <name evidence="4" type="ORF">ACFQGB_00255</name>
</gene>
<accession>A0ABD5VCL0</accession>
<dbReference type="PROSITE" id="PS51462">
    <property type="entry name" value="NUDIX"/>
    <property type="match status" value="1"/>
</dbReference>
<dbReference type="InterPro" id="IPR020084">
    <property type="entry name" value="NUDIX_hydrolase_CS"/>
</dbReference>
<organism evidence="4 5">
    <name type="scientific">Halorubellus litoreus</name>
    <dbReference type="NCBI Taxonomy" id="755308"/>
    <lineage>
        <taxon>Archaea</taxon>
        <taxon>Methanobacteriati</taxon>
        <taxon>Methanobacteriota</taxon>
        <taxon>Stenosarchaea group</taxon>
        <taxon>Halobacteria</taxon>
        <taxon>Halobacteriales</taxon>
        <taxon>Halorubellaceae</taxon>
        <taxon>Halorubellus</taxon>
    </lineage>
</organism>